<evidence type="ECO:0000256" key="1">
    <source>
        <dbReference type="SAM" id="MobiDB-lite"/>
    </source>
</evidence>
<gene>
    <name evidence="4" type="ORF">SAMN05443248_6203</name>
</gene>
<dbReference type="PANTHER" id="PTHR19328">
    <property type="entry name" value="HEDGEHOG-INTERACTING PROTEIN"/>
    <property type="match status" value="1"/>
</dbReference>
<feature type="domain" description="Pyrroloquinoline quinone-dependent pyranose dehydrogenase beta-propeller" evidence="3">
    <location>
        <begin position="340"/>
        <end position="446"/>
    </location>
</feature>
<evidence type="ECO:0000313" key="4">
    <source>
        <dbReference type="EMBL" id="SHH79312.1"/>
    </source>
</evidence>
<dbReference type="Proteomes" id="UP000189796">
    <property type="component" value="Chromosome I"/>
</dbReference>
<evidence type="ECO:0000313" key="5">
    <source>
        <dbReference type="Proteomes" id="UP000189796"/>
    </source>
</evidence>
<dbReference type="InterPro" id="IPR011042">
    <property type="entry name" value="6-blade_b-propeller_TolB-like"/>
</dbReference>
<dbReference type="SUPFAM" id="SSF50952">
    <property type="entry name" value="Soluble quinoprotein glucose dehydrogenase"/>
    <property type="match status" value="1"/>
</dbReference>
<dbReference type="InterPro" id="IPR054539">
    <property type="entry name" value="Beta-prop_PDH"/>
</dbReference>
<dbReference type="OrthoDB" id="9770043at2"/>
<evidence type="ECO:0000256" key="2">
    <source>
        <dbReference type="SAM" id="SignalP"/>
    </source>
</evidence>
<reference evidence="4 5" key="1">
    <citation type="submission" date="2016-11" db="EMBL/GenBank/DDBJ databases">
        <authorList>
            <person name="Jaros S."/>
            <person name="Januszkiewicz K."/>
            <person name="Wedrychowicz H."/>
        </authorList>
    </citation>
    <scope>NUCLEOTIDE SEQUENCE [LARGE SCALE GENOMIC DNA]</scope>
    <source>
        <strain evidence="4 5">GAS138</strain>
    </source>
</reference>
<dbReference type="Gene3D" id="2.120.10.30">
    <property type="entry name" value="TolB, C-terminal domain"/>
    <property type="match status" value="1"/>
</dbReference>
<protein>
    <recommendedName>
        <fullName evidence="3">Pyrroloquinoline quinone-dependent pyranose dehydrogenase beta-propeller domain-containing protein</fullName>
    </recommendedName>
</protein>
<feature type="chain" id="PRO_5013200606" description="Pyrroloquinoline quinone-dependent pyranose dehydrogenase beta-propeller domain-containing protein" evidence="2">
    <location>
        <begin position="27"/>
        <end position="447"/>
    </location>
</feature>
<dbReference type="AlphaFoldDB" id="A0A1M5VVM7"/>
<sequence length="447" mass="47884">MQYRKNCAIAGLALIWAAACITPATARSGPLVGTAAFGDWHADRPGVARLIKPEDLPKPGATPSAANVSHKVRRPASALPQVPAGFNIELFADGLSGPRQMRVAPNGDIFIAETRAGRIRVLRAVDGSPKPSANQIYASGLHEPFGIAFFPSGDNPQWVYVANTNSVVRFPYKLGDLKAGRKPETVVAELPHGGGHSTRDIAFTPDNRRMLISVGSGSNDAKGMENAAGGLAAWIGKHPLGASWGSETNRADVLSFDPDGKKPGVFATGIRNCVGLAVHPKTGDLYCSTNERDGLGDNLVPDYVTRVREGAFYGWPWYYIGNNEDPRHLGERPDLKGKIAVPDVLLQAHSASLGLTFYNGNAFPPEYTGDGFAAEHGSWNRSKRTGYKVIRIRLKDGIPTGEYEDFVTGFVVNDSDVWGRPVGVAVAHDGALLVSEDASGTIWRITH</sequence>
<dbReference type="RefSeq" id="WP_079604639.1">
    <property type="nucleotide sequence ID" value="NZ_LT670817.1"/>
</dbReference>
<dbReference type="InterPro" id="IPR011041">
    <property type="entry name" value="Quinoprot_gluc/sorb_DH_b-prop"/>
</dbReference>
<dbReference type="Pfam" id="PF22807">
    <property type="entry name" value="TrAA12"/>
    <property type="match status" value="2"/>
</dbReference>
<feature type="domain" description="Pyrroloquinoline quinone-dependent pyranose dehydrogenase beta-propeller" evidence="3">
    <location>
        <begin position="80"/>
        <end position="295"/>
    </location>
</feature>
<name>A0A1M5VVM7_9BRAD</name>
<dbReference type="EMBL" id="LT670817">
    <property type="protein sequence ID" value="SHH79312.1"/>
    <property type="molecule type" value="Genomic_DNA"/>
</dbReference>
<keyword evidence="2" id="KW-0732">Signal</keyword>
<dbReference type="PANTHER" id="PTHR19328:SF53">
    <property type="entry name" value="MEMBRANE PROTEIN"/>
    <property type="match status" value="1"/>
</dbReference>
<proteinExistence type="predicted"/>
<accession>A0A1M5VVM7</accession>
<feature type="region of interest" description="Disordered" evidence="1">
    <location>
        <begin position="53"/>
        <end position="73"/>
    </location>
</feature>
<evidence type="ECO:0000259" key="3">
    <source>
        <dbReference type="Pfam" id="PF22807"/>
    </source>
</evidence>
<feature type="signal peptide" evidence="2">
    <location>
        <begin position="1"/>
        <end position="26"/>
    </location>
</feature>
<dbReference type="PROSITE" id="PS51257">
    <property type="entry name" value="PROKAR_LIPOPROTEIN"/>
    <property type="match status" value="1"/>
</dbReference>
<organism evidence="4 5">
    <name type="scientific">Bradyrhizobium erythrophlei</name>
    <dbReference type="NCBI Taxonomy" id="1437360"/>
    <lineage>
        <taxon>Bacteria</taxon>
        <taxon>Pseudomonadati</taxon>
        <taxon>Pseudomonadota</taxon>
        <taxon>Alphaproteobacteria</taxon>
        <taxon>Hyphomicrobiales</taxon>
        <taxon>Nitrobacteraceae</taxon>
        <taxon>Bradyrhizobium</taxon>
    </lineage>
</organism>